<gene>
    <name evidence="2" type="ORF">CVT25_001959</name>
</gene>
<keyword evidence="3" id="KW-1185">Reference proteome</keyword>
<evidence type="ECO:0000313" key="3">
    <source>
        <dbReference type="Proteomes" id="UP000283269"/>
    </source>
</evidence>
<comment type="caution">
    <text evidence="2">The sequence shown here is derived from an EMBL/GenBank/DDBJ whole genome shotgun (WGS) entry which is preliminary data.</text>
</comment>
<name>A0A409WQP1_PSICY</name>
<dbReference type="EMBL" id="NHYD01003307">
    <property type="protein sequence ID" value="PPQ80834.1"/>
    <property type="molecule type" value="Genomic_DNA"/>
</dbReference>
<dbReference type="OrthoDB" id="2497682at2759"/>
<feature type="chain" id="PRO_5019024484" evidence="1">
    <location>
        <begin position="27"/>
        <end position="245"/>
    </location>
</feature>
<keyword evidence="1" id="KW-0732">Signal</keyword>
<evidence type="ECO:0000313" key="2">
    <source>
        <dbReference type="EMBL" id="PPQ80834.1"/>
    </source>
</evidence>
<accession>A0A409WQP1</accession>
<dbReference type="AlphaFoldDB" id="A0A409WQP1"/>
<protein>
    <submittedName>
        <fullName evidence="2">Uncharacterized protein</fullName>
    </submittedName>
</protein>
<dbReference type="InParanoid" id="A0A409WQP1"/>
<proteinExistence type="predicted"/>
<dbReference type="Proteomes" id="UP000283269">
    <property type="component" value="Unassembled WGS sequence"/>
</dbReference>
<organism evidence="2 3">
    <name type="scientific">Psilocybe cyanescens</name>
    <dbReference type="NCBI Taxonomy" id="93625"/>
    <lineage>
        <taxon>Eukaryota</taxon>
        <taxon>Fungi</taxon>
        <taxon>Dikarya</taxon>
        <taxon>Basidiomycota</taxon>
        <taxon>Agaricomycotina</taxon>
        <taxon>Agaricomycetes</taxon>
        <taxon>Agaricomycetidae</taxon>
        <taxon>Agaricales</taxon>
        <taxon>Agaricineae</taxon>
        <taxon>Strophariaceae</taxon>
        <taxon>Psilocybe</taxon>
    </lineage>
</organism>
<sequence>MSVFASMVLHAVGLLCLLSLASSISATPIPLPLPLMAADYSLSLISVNRTTRRISPRRLQSLPIVLSSFSKEHGRTKRQLGDLVSDAVVRNFDARSRGAEDLAASSAYVDDDDYDFQKQYVTSLTGFNDNISSFQTALADAAASDKGLANYDRQNNVETLLKKVVNANKDVLSATTTVVYNVPTIGPMLGPIVYSLKCVVDDLLDATEDITDAAINALGPSLRVLLGQATQAVCKSGAEVIGLCV</sequence>
<reference evidence="2 3" key="1">
    <citation type="journal article" date="2018" name="Evol. Lett.">
        <title>Horizontal gene cluster transfer increased hallucinogenic mushroom diversity.</title>
        <authorList>
            <person name="Reynolds H.T."/>
            <person name="Vijayakumar V."/>
            <person name="Gluck-Thaler E."/>
            <person name="Korotkin H.B."/>
            <person name="Matheny P.B."/>
            <person name="Slot J.C."/>
        </authorList>
    </citation>
    <scope>NUCLEOTIDE SEQUENCE [LARGE SCALE GENOMIC DNA]</scope>
    <source>
        <strain evidence="2 3">2631</strain>
    </source>
</reference>
<feature type="signal peptide" evidence="1">
    <location>
        <begin position="1"/>
        <end position="26"/>
    </location>
</feature>
<evidence type="ECO:0000256" key="1">
    <source>
        <dbReference type="SAM" id="SignalP"/>
    </source>
</evidence>